<dbReference type="GO" id="GO:0005886">
    <property type="term" value="C:plasma membrane"/>
    <property type="evidence" value="ECO:0007669"/>
    <property type="project" value="TreeGrafter"/>
</dbReference>
<keyword evidence="2" id="KW-1133">Transmembrane helix</keyword>
<keyword evidence="5" id="KW-1185">Reference proteome</keyword>
<evidence type="ECO:0000313" key="3">
    <source>
        <dbReference type="EMBL" id="CAA7599607.1"/>
    </source>
</evidence>
<dbReference type="Gene3D" id="3.30.70.1440">
    <property type="entry name" value="Multidrug efflux transporter AcrB pore domain"/>
    <property type="match status" value="1"/>
</dbReference>
<dbReference type="Gene3D" id="3.30.70.1430">
    <property type="entry name" value="Multidrug efflux transporter AcrB pore domain"/>
    <property type="match status" value="2"/>
</dbReference>
<reference evidence="4" key="1">
    <citation type="submission" date="2014-11" db="EMBL/GenBank/DDBJ databases">
        <authorList>
            <person name="Hornung B.V."/>
        </authorList>
    </citation>
    <scope>NUCLEOTIDE SEQUENCE</scope>
    <source>
        <strain evidence="4">INE</strain>
    </source>
</reference>
<evidence type="ECO:0000313" key="5">
    <source>
        <dbReference type="Proteomes" id="UP001071230"/>
    </source>
</evidence>
<dbReference type="AlphaFoldDB" id="A0A8S0XUN3"/>
<dbReference type="SUPFAM" id="SSF82866">
    <property type="entry name" value="Multidrug efflux transporter AcrB transmembrane domain"/>
    <property type="match status" value="2"/>
</dbReference>
<feature type="transmembrane region" description="Helical" evidence="2">
    <location>
        <begin position="456"/>
        <end position="478"/>
    </location>
</feature>
<dbReference type="InterPro" id="IPR027463">
    <property type="entry name" value="AcrB_DN_DC_subdom"/>
</dbReference>
<feature type="transmembrane region" description="Helical" evidence="2">
    <location>
        <begin position="327"/>
        <end position="350"/>
    </location>
</feature>
<dbReference type="RefSeq" id="WP_240983389.1">
    <property type="nucleotide sequence ID" value="NZ_CDGJ01000028.1"/>
</dbReference>
<gene>
    <name evidence="3" type="ORF">DEACI_0233</name>
    <name evidence="4" type="ORF">DEACI_0931</name>
</gene>
<feature type="transmembrane region" description="Helical" evidence="2">
    <location>
        <begin position="12"/>
        <end position="34"/>
    </location>
</feature>
<name>A0A8S0XUN3_9FIRM</name>
<dbReference type="KEGG" id="aacx:DEACI_0233"/>
<dbReference type="PANTHER" id="PTHR32063:SF0">
    <property type="entry name" value="SWARMING MOTILITY PROTEIN SWRC"/>
    <property type="match status" value="1"/>
</dbReference>
<reference evidence="3" key="2">
    <citation type="submission" date="2020-01" db="EMBL/GenBank/DDBJ databases">
        <authorList>
            <person name="Hornung B."/>
        </authorList>
    </citation>
    <scope>NUCLEOTIDE SEQUENCE</scope>
    <source>
        <strain evidence="3">PacBioINE</strain>
    </source>
</reference>
<dbReference type="Pfam" id="PF00873">
    <property type="entry name" value="ACR_tran"/>
    <property type="match status" value="1"/>
</dbReference>
<feature type="transmembrane region" description="Helical" evidence="2">
    <location>
        <begin position="992"/>
        <end position="1016"/>
    </location>
</feature>
<dbReference type="InterPro" id="IPR001036">
    <property type="entry name" value="Acrflvin-R"/>
</dbReference>
<feature type="transmembrane region" description="Helical" evidence="2">
    <location>
        <begin position="859"/>
        <end position="878"/>
    </location>
</feature>
<dbReference type="Proteomes" id="UP000836597">
    <property type="component" value="Chromosome"/>
</dbReference>
<dbReference type="EMBL" id="CDGJ01000028">
    <property type="protein sequence ID" value="CEJ06483.1"/>
    <property type="molecule type" value="Genomic_DNA"/>
</dbReference>
<feature type="compositionally biased region" description="Pro residues" evidence="1">
    <location>
        <begin position="1049"/>
        <end position="1060"/>
    </location>
</feature>
<protein>
    <submittedName>
        <fullName evidence="3">Acriflavin resistance protein</fullName>
    </submittedName>
    <submittedName>
        <fullName evidence="4">Nodulation protein NolG</fullName>
    </submittedName>
</protein>
<dbReference type="Gene3D" id="3.30.2090.10">
    <property type="entry name" value="Multidrug efflux transporter AcrB TolC docking domain, DN and DC subdomains"/>
    <property type="match status" value="2"/>
</dbReference>
<dbReference type="GO" id="GO:0042910">
    <property type="term" value="F:xenobiotic transmembrane transporter activity"/>
    <property type="evidence" value="ECO:0007669"/>
    <property type="project" value="TreeGrafter"/>
</dbReference>
<dbReference type="EMBL" id="LR746496">
    <property type="protein sequence ID" value="CAA7599607.1"/>
    <property type="molecule type" value="Genomic_DNA"/>
</dbReference>
<proteinExistence type="predicted"/>
<dbReference type="PANTHER" id="PTHR32063">
    <property type="match status" value="1"/>
</dbReference>
<dbReference type="Proteomes" id="UP001071230">
    <property type="component" value="Unassembled WGS sequence"/>
</dbReference>
<feature type="transmembrane region" description="Helical" evidence="2">
    <location>
        <begin position="919"/>
        <end position="938"/>
    </location>
</feature>
<sequence length="1060" mass="112381">MKIADISIRRPVTIAMIMLGALFVGIIAMLSLPLDIYPKMDLPYAVVVTTLPGATPTEVEQQISKPVEEALQSLSGVQEIDSTSLQNVGVVVVQFDYSVNMAQKLEDMRSAVNQMSGTLPKDATTPVVQQFNPADQPIMTVTLSGGQSLAALSDEAKNIIQPALQHVNGVANVDTVGGLTRQITVEVDPGKLAYYHLSISQVEQAVSSANYSADVGQAVRGSQLIPLKVNGQFTSPQELLKVPISAGIQNLSVGDVAQVKDNYKDVTLIANFNGQASVGFSIKQASGANTVKVSAGVHQALQDLVKNLPSGMHLTVVSDSAQGIKDAINVVVEHTLIGFILGILLMLLILRSVRSTVVIGVAIPISILTTFILMYLNHLTINMITLGSLGIALGSLVDFSVVVLESIFRARQRGLGPKEAAGAGTAEVGTAVMVAAMAQIFVFGPSLFTGGIAGQLFGPMALTVTFSHLVALIVALTLTPMLASKLLVGSRFAQEDTIPGKTAPFRPWAPFDWFGRGMHDLTAAYTRVLGWSLKHRKTVVVLAVVLFLAVIPLLSRVGTELMPSVTNNQINVTLTLPAGTSLDETARVTQEVENRIRQHLANVASIYAQIGTVAGFSADSTNSSSLIVTLNLSGNESATGAANDLQPYVDNIPGAKVIVQSDSLAQGPAGGTVQVQITGPDLNTLADLSNQAARIMQKQPYLSYVDNELSTGQPDYELKLSQSALVQNGLTEGQVVSALRTAFQGSTAGTYYQGDNGYDVVVRFPEGYSRDITKLSEVTVMNSAGQSIPLTQVAKTILTQEPTMVTHVGGIRTVYVQANVSGVSTGQAQAELTQLFKSIRIPKGYELGFGQYARFQAEAFRSLGVALFSSVALVYMVMAGMFESLLTPFVIMFSLPPTLVGAVLGLFLTHKTLNMNSLMGLVMLIGLVTNNAIVLVDYTNQLKAKGLSLREALMQAGPVRLRPILLTTVTNVAAMLPLLILGGTGTETLASMAAVITFGLTLSTLVTLVLVPVMYVNMEWLIGKVRPHDRKKPQGPENAAHEDSRAPLGPHPSGPVSPAG</sequence>
<evidence type="ECO:0000256" key="1">
    <source>
        <dbReference type="SAM" id="MobiDB-lite"/>
    </source>
</evidence>
<accession>A0A8S0XUN3</accession>
<keyword evidence="2" id="KW-0472">Membrane</keyword>
<feature type="transmembrane region" description="Helical" evidence="2">
    <location>
        <begin position="420"/>
        <end position="444"/>
    </location>
</feature>
<feature type="region of interest" description="Disordered" evidence="1">
    <location>
        <begin position="1027"/>
        <end position="1060"/>
    </location>
</feature>
<keyword evidence="2" id="KW-0812">Transmembrane</keyword>
<dbReference type="PRINTS" id="PR00702">
    <property type="entry name" value="ACRIFLAVINRP"/>
</dbReference>
<feature type="transmembrane region" description="Helical" evidence="2">
    <location>
        <begin position="959"/>
        <end position="980"/>
    </location>
</feature>
<dbReference type="SUPFAM" id="SSF82714">
    <property type="entry name" value="Multidrug efflux transporter AcrB TolC docking domain, DN and DC subdomains"/>
    <property type="match status" value="2"/>
</dbReference>
<dbReference type="Gene3D" id="3.30.70.1320">
    <property type="entry name" value="Multidrug efflux transporter AcrB pore domain like"/>
    <property type="match status" value="1"/>
</dbReference>
<dbReference type="SUPFAM" id="SSF82693">
    <property type="entry name" value="Multidrug efflux transporter AcrB pore domain, PN1, PN2, PC1 and PC2 subdomains"/>
    <property type="match status" value="3"/>
</dbReference>
<dbReference type="Gene3D" id="1.20.1640.10">
    <property type="entry name" value="Multidrug efflux transporter AcrB transmembrane domain"/>
    <property type="match status" value="2"/>
</dbReference>
<feature type="transmembrane region" description="Helical" evidence="2">
    <location>
        <begin position="383"/>
        <end position="408"/>
    </location>
</feature>
<organism evidence="3">
    <name type="scientific">Acididesulfobacillus acetoxydans</name>
    <dbReference type="NCBI Taxonomy" id="1561005"/>
    <lineage>
        <taxon>Bacteria</taxon>
        <taxon>Bacillati</taxon>
        <taxon>Bacillota</taxon>
        <taxon>Clostridia</taxon>
        <taxon>Eubacteriales</taxon>
        <taxon>Peptococcaceae</taxon>
        <taxon>Acididesulfobacillus</taxon>
    </lineage>
</organism>
<evidence type="ECO:0000256" key="2">
    <source>
        <dbReference type="SAM" id="Phobius"/>
    </source>
</evidence>
<evidence type="ECO:0000313" key="4">
    <source>
        <dbReference type="EMBL" id="CEJ06483.1"/>
    </source>
</evidence>
<feature type="transmembrane region" description="Helical" evidence="2">
    <location>
        <begin position="885"/>
        <end position="907"/>
    </location>
</feature>
<feature type="transmembrane region" description="Helical" evidence="2">
    <location>
        <begin position="539"/>
        <end position="558"/>
    </location>
</feature>
<feature type="transmembrane region" description="Helical" evidence="2">
    <location>
        <begin position="357"/>
        <end position="377"/>
    </location>
</feature>